<gene>
    <name evidence="2" type="ORF">ABS361_19085</name>
</gene>
<dbReference type="EMBL" id="CP158568">
    <property type="protein sequence ID" value="XBY44125.1"/>
    <property type="molecule type" value="Genomic_DNA"/>
</dbReference>
<sequence length="89" mass="8753">MALATFAAAALTTGGAARADLAAGAACAAKLPVPAKLVYDAVAPALKPDSVMKDVVIAQVRPLVLSGKLDRASARAAAEAAGPCLKLVK</sequence>
<dbReference type="AlphaFoldDB" id="A0AAU7X983"/>
<dbReference type="RefSeq" id="WP_407049219.1">
    <property type="nucleotide sequence ID" value="NZ_CP158568.1"/>
</dbReference>
<keyword evidence="1" id="KW-0732">Signal</keyword>
<evidence type="ECO:0000256" key="1">
    <source>
        <dbReference type="SAM" id="SignalP"/>
    </source>
</evidence>
<reference evidence="2" key="1">
    <citation type="submission" date="2024-06" db="EMBL/GenBank/DDBJ databases">
        <title>Methylostella associata gen. nov., sp. nov., a novel Ancalomicrobiaceae-affiliated facultatively methylotrophic bacteria that feed on methanotrophs of the genus Methylococcus.</title>
        <authorList>
            <person name="Saltykova V."/>
            <person name="Danilova O.V."/>
            <person name="Oshkin I.Y."/>
            <person name="Belova S.E."/>
            <person name="Pimenov N.V."/>
            <person name="Dedysh S.N."/>
        </authorList>
    </citation>
    <scope>NUCLEOTIDE SEQUENCE</scope>
    <source>
        <strain evidence="2">S20</strain>
    </source>
</reference>
<accession>A0AAU7X983</accession>
<name>A0AAU7X983_9HYPH</name>
<feature type="signal peptide" evidence="1">
    <location>
        <begin position="1"/>
        <end position="19"/>
    </location>
</feature>
<evidence type="ECO:0000313" key="2">
    <source>
        <dbReference type="EMBL" id="XBY44125.1"/>
    </source>
</evidence>
<feature type="chain" id="PRO_5043493306" evidence="1">
    <location>
        <begin position="20"/>
        <end position="89"/>
    </location>
</feature>
<organism evidence="2">
    <name type="scientific">Methyloraptor flagellatus</name>
    <dbReference type="NCBI Taxonomy" id="3162530"/>
    <lineage>
        <taxon>Bacteria</taxon>
        <taxon>Pseudomonadati</taxon>
        <taxon>Pseudomonadota</taxon>
        <taxon>Alphaproteobacteria</taxon>
        <taxon>Hyphomicrobiales</taxon>
        <taxon>Ancalomicrobiaceae</taxon>
        <taxon>Methyloraptor</taxon>
    </lineage>
</organism>
<protein>
    <submittedName>
        <fullName evidence="2">Uncharacterized protein</fullName>
    </submittedName>
</protein>
<proteinExistence type="predicted"/>
<dbReference type="KEGG" id="mflg:ABS361_19085"/>